<dbReference type="SUPFAM" id="SSF47413">
    <property type="entry name" value="lambda repressor-like DNA-binding domains"/>
    <property type="match status" value="1"/>
</dbReference>
<dbReference type="STRING" id="1423818.FC88_GL001603"/>
<dbReference type="GO" id="GO:0003677">
    <property type="term" value="F:DNA binding"/>
    <property type="evidence" value="ECO:0007669"/>
    <property type="project" value="UniProtKB-KW"/>
</dbReference>
<dbReference type="Gene3D" id="1.10.260.40">
    <property type="entry name" value="lambda repressor-like DNA-binding domains"/>
    <property type="match status" value="1"/>
</dbReference>
<dbReference type="CDD" id="cd00093">
    <property type="entry name" value="HTH_XRE"/>
    <property type="match status" value="1"/>
</dbReference>
<dbReference type="Proteomes" id="UP000310673">
    <property type="component" value="Chromosome"/>
</dbReference>
<dbReference type="PANTHER" id="PTHR46797:SF1">
    <property type="entry name" value="METHYLPHOSPHONATE SYNTHASE"/>
    <property type="match status" value="1"/>
</dbReference>
<name>A0A5B7T190_9LACO</name>
<proteinExistence type="predicted"/>
<dbReference type="SMART" id="SM00530">
    <property type="entry name" value="HTH_XRE"/>
    <property type="match status" value="1"/>
</dbReference>
<evidence type="ECO:0000313" key="4">
    <source>
        <dbReference type="Proteomes" id="UP000310673"/>
    </source>
</evidence>
<gene>
    <name evidence="3" type="ORF">FG051_04275</name>
</gene>
<dbReference type="PROSITE" id="PS50943">
    <property type="entry name" value="HTH_CROC1"/>
    <property type="match status" value="1"/>
</dbReference>
<accession>A0A5B7T190</accession>
<sequence length="141" mass="16254">MRSWWVMDFEKRRIDPEKGKKYDDMVEELSYVVDRIAYVYNCNCGEGCLEAAAIIVASQHSREDLSHSCEIIGDESKTKIPGQKMKEYRLSHGLTQEQLAKQLGISRPYMSEIESNKRSMSVKTIKKFTDKLGITLSDFFS</sequence>
<evidence type="ECO:0000259" key="2">
    <source>
        <dbReference type="PROSITE" id="PS50943"/>
    </source>
</evidence>
<organism evidence="3 4">
    <name type="scientific">Companilactobacillus futsaii</name>
    <dbReference type="NCBI Taxonomy" id="938155"/>
    <lineage>
        <taxon>Bacteria</taxon>
        <taxon>Bacillati</taxon>
        <taxon>Bacillota</taxon>
        <taxon>Bacilli</taxon>
        <taxon>Lactobacillales</taxon>
        <taxon>Lactobacillaceae</taxon>
        <taxon>Companilactobacillus</taxon>
    </lineage>
</organism>
<dbReference type="EMBL" id="CP040736">
    <property type="protein sequence ID" value="QCX24360.1"/>
    <property type="molecule type" value="Genomic_DNA"/>
</dbReference>
<dbReference type="GO" id="GO:0003700">
    <property type="term" value="F:DNA-binding transcription factor activity"/>
    <property type="evidence" value="ECO:0007669"/>
    <property type="project" value="TreeGrafter"/>
</dbReference>
<protein>
    <submittedName>
        <fullName evidence="3">Helix-turn-helix transcriptional regulator</fullName>
    </submittedName>
</protein>
<evidence type="ECO:0000256" key="1">
    <source>
        <dbReference type="ARBA" id="ARBA00023125"/>
    </source>
</evidence>
<dbReference type="InterPro" id="IPR010982">
    <property type="entry name" value="Lambda_DNA-bd_dom_sf"/>
</dbReference>
<dbReference type="InterPro" id="IPR001387">
    <property type="entry name" value="Cro/C1-type_HTH"/>
</dbReference>
<dbReference type="GO" id="GO:0005829">
    <property type="term" value="C:cytosol"/>
    <property type="evidence" value="ECO:0007669"/>
    <property type="project" value="TreeGrafter"/>
</dbReference>
<evidence type="ECO:0000313" key="3">
    <source>
        <dbReference type="EMBL" id="QCX24360.1"/>
    </source>
</evidence>
<dbReference type="InterPro" id="IPR050807">
    <property type="entry name" value="TransReg_Diox_bact_type"/>
</dbReference>
<feature type="domain" description="HTH cro/C1-type" evidence="2">
    <location>
        <begin position="85"/>
        <end position="139"/>
    </location>
</feature>
<reference evidence="3 4" key="1">
    <citation type="submission" date="2019-05" db="EMBL/GenBank/DDBJ databases">
        <title>Genome Sequence of Lactobacillus futsaii Y97, a Potential Probiotic Strain Isolated from the Futsai of Taiwan.</title>
        <authorList>
            <person name="Du X."/>
        </authorList>
    </citation>
    <scope>NUCLEOTIDE SEQUENCE [LARGE SCALE GENOMIC DNA]</scope>
    <source>
        <strain evidence="3 4">Y97</strain>
    </source>
</reference>
<dbReference type="KEGG" id="lft:FG051_04275"/>
<dbReference type="PANTHER" id="PTHR46797">
    <property type="entry name" value="HTH-TYPE TRANSCRIPTIONAL REGULATOR"/>
    <property type="match status" value="1"/>
</dbReference>
<dbReference type="AlphaFoldDB" id="A0A5B7T190"/>
<dbReference type="Pfam" id="PF01381">
    <property type="entry name" value="HTH_3"/>
    <property type="match status" value="1"/>
</dbReference>
<keyword evidence="1" id="KW-0238">DNA-binding</keyword>